<dbReference type="Gene3D" id="3.60.140.10">
    <property type="entry name" value="CNF1/YfiH-like putative cysteine hydrolases"/>
    <property type="match status" value="1"/>
</dbReference>
<evidence type="ECO:0000256" key="5">
    <source>
        <dbReference type="ARBA" id="ARBA00022801"/>
    </source>
</evidence>
<dbReference type="InterPro" id="IPR003730">
    <property type="entry name" value="Cu_polyphenol_OxRdtase"/>
</dbReference>
<evidence type="ECO:0000256" key="4">
    <source>
        <dbReference type="ARBA" id="ARBA00022723"/>
    </source>
</evidence>
<accession>A0A922P207</accession>
<gene>
    <name evidence="11" type="ORF">GV68_21340</name>
</gene>
<dbReference type="Proteomes" id="UP000052167">
    <property type="component" value="Unassembled WGS sequence"/>
</dbReference>
<sequence length="264" mass="28521">MKDQSAPTPIENRLLADRGRGRIRHGFFTRQGGVSQGIYQGLNVGVGSSDTMEHVMENRARVAGWFARPLESLATVHQIHSPDVVVVDGSYDGERPKADALVTASPGVVLGVLAADCGPVLFCDGQNGIIGAAHAGWKGALGGVLENTIEAMVMLGADRRAITACLGPSIGQRSYEVGPEFVERFIGFDPSYAEFFSPSEKDGHAYFDLPALTVRRLTNAGIEATSLDLDTYSDEERFFSYRRTTHRGEPDYGRQISAIAIMEA</sequence>
<keyword evidence="5" id="KW-0378">Hydrolase</keyword>
<keyword evidence="4" id="KW-0479">Metal-binding</keyword>
<comment type="catalytic activity">
    <reaction evidence="8">
        <text>adenosine + phosphate = alpha-D-ribose 1-phosphate + adenine</text>
        <dbReference type="Rhea" id="RHEA:27642"/>
        <dbReference type="ChEBI" id="CHEBI:16335"/>
        <dbReference type="ChEBI" id="CHEBI:16708"/>
        <dbReference type="ChEBI" id="CHEBI:43474"/>
        <dbReference type="ChEBI" id="CHEBI:57720"/>
        <dbReference type="EC" id="2.4.2.1"/>
    </reaction>
    <physiologicalReaction direction="left-to-right" evidence="8">
        <dbReference type="Rhea" id="RHEA:27643"/>
    </physiologicalReaction>
</comment>
<comment type="catalytic activity">
    <reaction evidence="9">
        <text>S-methyl-5'-thioadenosine + phosphate = 5-(methylsulfanyl)-alpha-D-ribose 1-phosphate + adenine</text>
        <dbReference type="Rhea" id="RHEA:11852"/>
        <dbReference type="ChEBI" id="CHEBI:16708"/>
        <dbReference type="ChEBI" id="CHEBI:17509"/>
        <dbReference type="ChEBI" id="CHEBI:43474"/>
        <dbReference type="ChEBI" id="CHEBI:58533"/>
        <dbReference type="EC" id="2.4.2.28"/>
    </reaction>
    <physiologicalReaction direction="left-to-right" evidence="9">
        <dbReference type="Rhea" id="RHEA:11853"/>
    </physiologicalReaction>
</comment>
<dbReference type="InterPro" id="IPR038371">
    <property type="entry name" value="Cu_polyphenol_OxRdtase_sf"/>
</dbReference>
<evidence type="ECO:0000313" key="12">
    <source>
        <dbReference type="Proteomes" id="UP000052167"/>
    </source>
</evidence>
<name>A0A922P207_9HYPH</name>
<reference evidence="11 12" key="1">
    <citation type="submission" date="2014-06" db="EMBL/GenBank/DDBJ databases">
        <title>Rhizobium pelagicum/R2-400B4.</title>
        <authorList>
            <person name="Kimes N.E."/>
            <person name="Lopez-Perez M."/>
        </authorList>
    </citation>
    <scope>NUCLEOTIDE SEQUENCE [LARGE SCALE GENOMIC DNA]</scope>
    <source>
        <strain evidence="11 12">R2-400B4</strain>
    </source>
</reference>
<proteinExistence type="inferred from homology"/>
<dbReference type="PANTHER" id="PTHR30616:SF2">
    <property type="entry name" value="PURINE NUCLEOSIDE PHOSPHORYLASE LACC1"/>
    <property type="match status" value="1"/>
</dbReference>
<dbReference type="NCBIfam" id="TIGR00726">
    <property type="entry name" value="peptidoglycan editing factor PgeF"/>
    <property type="match status" value="1"/>
</dbReference>
<evidence type="ECO:0000256" key="1">
    <source>
        <dbReference type="ARBA" id="ARBA00000553"/>
    </source>
</evidence>
<comment type="catalytic activity">
    <reaction evidence="7">
        <text>adenosine + H2O + H(+) = inosine + NH4(+)</text>
        <dbReference type="Rhea" id="RHEA:24408"/>
        <dbReference type="ChEBI" id="CHEBI:15377"/>
        <dbReference type="ChEBI" id="CHEBI:15378"/>
        <dbReference type="ChEBI" id="CHEBI:16335"/>
        <dbReference type="ChEBI" id="CHEBI:17596"/>
        <dbReference type="ChEBI" id="CHEBI:28938"/>
        <dbReference type="EC" id="3.5.4.4"/>
    </reaction>
    <physiologicalReaction direction="left-to-right" evidence="7">
        <dbReference type="Rhea" id="RHEA:24409"/>
    </physiologicalReaction>
</comment>
<evidence type="ECO:0000256" key="7">
    <source>
        <dbReference type="ARBA" id="ARBA00047989"/>
    </source>
</evidence>
<dbReference type="SUPFAM" id="SSF64438">
    <property type="entry name" value="CNF1/YfiH-like putative cysteine hydrolases"/>
    <property type="match status" value="1"/>
</dbReference>
<keyword evidence="12" id="KW-1185">Reference proteome</keyword>
<dbReference type="RefSeq" id="WP_037162097.1">
    <property type="nucleotide sequence ID" value="NZ_CAJXID010000029.1"/>
</dbReference>
<dbReference type="Pfam" id="PF02578">
    <property type="entry name" value="Cu-oxidase_4"/>
    <property type="match status" value="1"/>
</dbReference>
<comment type="caution">
    <text evidence="11">The sequence shown here is derived from an EMBL/GenBank/DDBJ whole genome shotgun (WGS) entry which is preliminary data.</text>
</comment>
<protein>
    <recommendedName>
        <fullName evidence="10">Purine nucleoside phosphorylase</fullName>
    </recommendedName>
</protein>
<organism evidence="11 12">
    <name type="scientific">Pseudorhizobium pelagicum</name>
    <dbReference type="NCBI Taxonomy" id="1509405"/>
    <lineage>
        <taxon>Bacteria</taxon>
        <taxon>Pseudomonadati</taxon>
        <taxon>Pseudomonadota</taxon>
        <taxon>Alphaproteobacteria</taxon>
        <taxon>Hyphomicrobiales</taxon>
        <taxon>Rhizobiaceae</taxon>
        <taxon>Rhizobium/Agrobacterium group</taxon>
        <taxon>Pseudorhizobium</taxon>
    </lineage>
</organism>
<evidence type="ECO:0000256" key="2">
    <source>
        <dbReference type="ARBA" id="ARBA00007353"/>
    </source>
</evidence>
<dbReference type="InterPro" id="IPR011324">
    <property type="entry name" value="Cytotoxic_necrot_fac-like_cat"/>
</dbReference>
<dbReference type="PANTHER" id="PTHR30616">
    <property type="entry name" value="UNCHARACTERIZED PROTEIN YFIH"/>
    <property type="match status" value="1"/>
</dbReference>
<dbReference type="OrthoDB" id="4279at2"/>
<keyword evidence="3" id="KW-0808">Transferase</keyword>
<keyword evidence="6" id="KW-0862">Zinc</keyword>
<dbReference type="EMBL" id="JOKJ01000005">
    <property type="protein sequence ID" value="KEQ09895.1"/>
    <property type="molecule type" value="Genomic_DNA"/>
</dbReference>
<evidence type="ECO:0000256" key="6">
    <source>
        <dbReference type="ARBA" id="ARBA00022833"/>
    </source>
</evidence>
<comment type="catalytic activity">
    <reaction evidence="1">
        <text>inosine + phosphate = alpha-D-ribose 1-phosphate + hypoxanthine</text>
        <dbReference type="Rhea" id="RHEA:27646"/>
        <dbReference type="ChEBI" id="CHEBI:17368"/>
        <dbReference type="ChEBI" id="CHEBI:17596"/>
        <dbReference type="ChEBI" id="CHEBI:43474"/>
        <dbReference type="ChEBI" id="CHEBI:57720"/>
        <dbReference type="EC" id="2.4.2.1"/>
    </reaction>
    <physiologicalReaction direction="left-to-right" evidence="1">
        <dbReference type="Rhea" id="RHEA:27647"/>
    </physiologicalReaction>
</comment>
<dbReference type="AlphaFoldDB" id="A0A922P207"/>
<evidence type="ECO:0000256" key="10">
    <source>
        <dbReference type="RuleBase" id="RU361274"/>
    </source>
</evidence>
<comment type="similarity">
    <text evidence="2 10">Belongs to the purine nucleoside phosphorylase YfiH/LACC1 family.</text>
</comment>
<evidence type="ECO:0000256" key="9">
    <source>
        <dbReference type="ARBA" id="ARBA00049893"/>
    </source>
</evidence>
<dbReference type="GO" id="GO:0005507">
    <property type="term" value="F:copper ion binding"/>
    <property type="evidence" value="ECO:0007669"/>
    <property type="project" value="TreeGrafter"/>
</dbReference>
<dbReference type="GO" id="GO:0017061">
    <property type="term" value="F:S-methyl-5-thioadenosine phosphorylase activity"/>
    <property type="evidence" value="ECO:0007669"/>
    <property type="project" value="UniProtKB-EC"/>
</dbReference>
<evidence type="ECO:0000256" key="8">
    <source>
        <dbReference type="ARBA" id="ARBA00048968"/>
    </source>
</evidence>
<evidence type="ECO:0000313" key="11">
    <source>
        <dbReference type="EMBL" id="KEQ09895.1"/>
    </source>
</evidence>
<evidence type="ECO:0000256" key="3">
    <source>
        <dbReference type="ARBA" id="ARBA00022679"/>
    </source>
</evidence>
<dbReference type="GO" id="GO:0016787">
    <property type="term" value="F:hydrolase activity"/>
    <property type="evidence" value="ECO:0007669"/>
    <property type="project" value="UniProtKB-KW"/>
</dbReference>
<dbReference type="CDD" id="cd16833">
    <property type="entry name" value="YfiH"/>
    <property type="match status" value="1"/>
</dbReference>